<gene>
    <name evidence="3" type="ORF">OKW52_12435</name>
</gene>
<sequence>MKRIVIAGVAVLSTFAFVPTASADRGGHSGYSRCDYGDRGCPDGGARGHGRHDERHGGRHDRHDRRDGYYDRDRYDRHDRHARIGGYGHRGQRFEWREGYRFGPAPRGREYQIVNNQVVLVDSETMQILAIVGLLSDILN</sequence>
<evidence type="ECO:0000313" key="4">
    <source>
        <dbReference type="Proteomes" id="UP001208938"/>
    </source>
</evidence>
<reference evidence="3 4" key="1">
    <citation type="submission" date="2022-10" db="EMBL/GenBank/DDBJ databases">
        <title>Pararhodobacter sp. nov., isolated from marine algae.</title>
        <authorList>
            <person name="Choi B.J."/>
            <person name="Kim J.M."/>
            <person name="Lee J.K."/>
            <person name="Choi D.G."/>
            <person name="Jeon C.O."/>
        </authorList>
    </citation>
    <scope>NUCLEOTIDE SEQUENCE [LARGE SCALE GENOMIC DNA]</scope>
    <source>
        <strain evidence="3 4">ZQ420</strain>
    </source>
</reference>
<organism evidence="3 4">
    <name type="scientific">Pararhodobacter zhoushanensis</name>
    <dbReference type="NCBI Taxonomy" id="2479545"/>
    <lineage>
        <taxon>Bacteria</taxon>
        <taxon>Pseudomonadati</taxon>
        <taxon>Pseudomonadota</taxon>
        <taxon>Alphaproteobacteria</taxon>
        <taxon>Rhodobacterales</taxon>
        <taxon>Paracoccaceae</taxon>
        <taxon>Pararhodobacter</taxon>
    </lineage>
</organism>
<proteinExistence type="predicted"/>
<protein>
    <recommendedName>
        <fullName evidence="5">Regulator RcnB of Ni and Co efflux</fullName>
    </recommendedName>
</protein>
<evidence type="ECO:0008006" key="5">
    <source>
        <dbReference type="Google" id="ProtNLM"/>
    </source>
</evidence>
<name>A0ABT3GZW4_9RHOB</name>
<keyword evidence="4" id="KW-1185">Reference proteome</keyword>
<dbReference type="Proteomes" id="UP001208938">
    <property type="component" value="Unassembled WGS sequence"/>
</dbReference>
<feature type="signal peptide" evidence="2">
    <location>
        <begin position="1"/>
        <end position="23"/>
    </location>
</feature>
<comment type="caution">
    <text evidence="3">The sequence shown here is derived from an EMBL/GenBank/DDBJ whole genome shotgun (WGS) entry which is preliminary data.</text>
</comment>
<keyword evidence="2" id="KW-0732">Signal</keyword>
<feature type="chain" id="PRO_5046663815" description="Regulator RcnB of Ni and Co efflux" evidence="2">
    <location>
        <begin position="24"/>
        <end position="140"/>
    </location>
</feature>
<evidence type="ECO:0000256" key="2">
    <source>
        <dbReference type="SAM" id="SignalP"/>
    </source>
</evidence>
<evidence type="ECO:0000313" key="3">
    <source>
        <dbReference type="EMBL" id="MCW1933040.1"/>
    </source>
</evidence>
<dbReference type="RefSeq" id="WP_264505989.1">
    <property type="nucleotide sequence ID" value="NZ_JAPDFL010000001.1"/>
</dbReference>
<dbReference type="EMBL" id="JAPDFL010000001">
    <property type="protein sequence ID" value="MCW1933040.1"/>
    <property type="molecule type" value="Genomic_DNA"/>
</dbReference>
<evidence type="ECO:0000256" key="1">
    <source>
        <dbReference type="SAM" id="MobiDB-lite"/>
    </source>
</evidence>
<feature type="region of interest" description="Disordered" evidence="1">
    <location>
        <begin position="46"/>
        <end position="69"/>
    </location>
</feature>
<accession>A0ABT3GZW4</accession>